<dbReference type="InterPro" id="IPR036388">
    <property type="entry name" value="WH-like_DNA-bd_sf"/>
</dbReference>
<dbReference type="PROSITE" id="PS51459">
    <property type="entry name" value="FIDO"/>
    <property type="match status" value="1"/>
</dbReference>
<protein>
    <submittedName>
        <fullName evidence="6">Uncharacterized protein</fullName>
    </submittedName>
</protein>
<dbReference type="EMBL" id="PXYH01000002">
    <property type="protein sequence ID" value="PSJ47077.1"/>
    <property type="molecule type" value="Genomic_DNA"/>
</dbReference>
<name>A0A2P7RA21_9GAMM</name>
<dbReference type="InterPro" id="IPR003812">
    <property type="entry name" value="Fido"/>
</dbReference>
<sequence>MYIWQHNDWPHFRWDETSLKPRLDEIRWLQGRLLGRTEVAPAQTDSAVEMDALIQNAIRTSEIEGEHLDVGSVRSSVARQLGLEQAGMAGRPTPETDSLVALLLEATHQPEQPLSCEQLCRWQAQLFPVQGMFSRIVMGGLRGEHPMQVISGRMDNPTVHFEAPPRQGLEQQLNAFIDWFNHPPAQLDAILRAGIAHLWLITLHPFDDGNGRVTRAVTDRALAQAEARSVRFYSLSAAIMARRNGYYDHLEQTQKGNLDITIWLAWFLDTLQEALQQALARVDRVLEKTRFWQRHAKTPLSERQIKVLNRLLDNAGEEFESGINTRKYQALAKVSKATATRDLADLVEKGCLHSLPGGGRSTRYGLAYGKSNNMNTYPIGTPGTPWGEAERAQWLALQRRQRSYKNEVLAAIERLTSRFEVQQYGELTVGDERFPLMAIHSRDWREELPVVLVTGGVHGYETSGVHGALQFVEQHGEHYAGRVNWLVAPCVSPWAYERIQRWNANAVDPNRSFTANSPAPESAALMQLVAPVRERVLLHIDLHETTDTDESEFRPALAARDGKPFTPCGIPDGFYLVDDSENPQPAFQQAVIAAVEKVTHIAPADDQGEIIGSPVVANGVIEYPLTALGLCAGMTPARYKTTTEVYPNSPRATAEQCNAAQVAAVCAAIDYALAQPHPQPRK</sequence>
<dbReference type="Pfam" id="PF02661">
    <property type="entry name" value="Fic"/>
    <property type="match status" value="1"/>
</dbReference>
<keyword evidence="7" id="KW-1185">Reference proteome</keyword>
<evidence type="ECO:0000259" key="4">
    <source>
        <dbReference type="PROSITE" id="PS51459"/>
    </source>
</evidence>
<dbReference type="Pfam" id="PF13776">
    <property type="entry name" value="DUF4172"/>
    <property type="match status" value="1"/>
</dbReference>
<dbReference type="OrthoDB" id="9807853at2"/>
<keyword evidence="2" id="KW-0067">ATP-binding</keyword>
<dbReference type="CDD" id="cd06231">
    <property type="entry name" value="M14_REP34-like"/>
    <property type="match status" value="1"/>
</dbReference>
<evidence type="ECO:0000259" key="5">
    <source>
        <dbReference type="PROSITE" id="PS52035"/>
    </source>
</evidence>
<feature type="binding site" evidence="2">
    <location>
        <begin position="246"/>
        <end position="247"/>
    </location>
    <ligand>
        <name>ATP</name>
        <dbReference type="ChEBI" id="CHEBI:30616"/>
    </ligand>
</feature>
<proteinExistence type="inferred from homology"/>
<keyword evidence="2" id="KW-0547">Nucleotide-binding</keyword>
<dbReference type="GO" id="GO:0008270">
    <property type="term" value="F:zinc ion binding"/>
    <property type="evidence" value="ECO:0007669"/>
    <property type="project" value="InterPro"/>
</dbReference>
<dbReference type="InterPro" id="IPR000834">
    <property type="entry name" value="Peptidase_M14"/>
</dbReference>
<reference evidence="6 7" key="1">
    <citation type="submission" date="2018-03" db="EMBL/GenBank/DDBJ databases">
        <title>The draft genome of Zobellella taiwanensis JCM 13381.</title>
        <authorList>
            <person name="Liu L."/>
            <person name="Li L."/>
            <person name="Wang T."/>
            <person name="Zhang X."/>
            <person name="Liang L."/>
        </authorList>
    </citation>
    <scope>NUCLEOTIDE SEQUENCE [LARGE SCALE GENOMIC DNA]</scope>
    <source>
        <strain evidence="6 7">JCM 13381</strain>
    </source>
</reference>
<feature type="binding site" evidence="2">
    <location>
        <begin position="208"/>
        <end position="215"/>
    </location>
    <ligand>
        <name>ATP</name>
        <dbReference type="ChEBI" id="CHEBI:30616"/>
    </ligand>
</feature>
<dbReference type="GO" id="GO:0005524">
    <property type="term" value="F:ATP binding"/>
    <property type="evidence" value="ECO:0007669"/>
    <property type="project" value="UniProtKB-KW"/>
</dbReference>
<dbReference type="Proteomes" id="UP000242181">
    <property type="component" value="Unassembled WGS sequence"/>
</dbReference>
<dbReference type="Gene3D" id="3.40.630.10">
    <property type="entry name" value="Zn peptidases"/>
    <property type="match status" value="1"/>
</dbReference>
<evidence type="ECO:0000313" key="6">
    <source>
        <dbReference type="EMBL" id="PSJ47077.1"/>
    </source>
</evidence>
<dbReference type="InterPro" id="IPR025230">
    <property type="entry name" value="DUF4172"/>
</dbReference>
<comment type="similarity">
    <text evidence="3">Belongs to the peptidase M14 family.</text>
</comment>
<dbReference type="AlphaFoldDB" id="A0A2P7RA21"/>
<dbReference type="Gene3D" id="1.10.3290.10">
    <property type="entry name" value="Fido-like domain"/>
    <property type="match status" value="1"/>
</dbReference>
<dbReference type="PROSITE" id="PS52035">
    <property type="entry name" value="PEPTIDASE_M14"/>
    <property type="match status" value="1"/>
</dbReference>
<organism evidence="6 7">
    <name type="scientific">Zobellella taiwanensis</name>
    <dbReference type="NCBI Taxonomy" id="347535"/>
    <lineage>
        <taxon>Bacteria</taxon>
        <taxon>Pseudomonadati</taxon>
        <taxon>Pseudomonadota</taxon>
        <taxon>Gammaproteobacteria</taxon>
        <taxon>Aeromonadales</taxon>
        <taxon>Aeromonadaceae</taxon>
        <taxon>Zobellella</taxon>
    </lineage>
</organism>
<evidence type="ECO:0000256" key="2">
    <source>
        <dbReference type="PIRSR" id="PIRSR640198-2"/>
    </source>
</evidence>
<dbReference type="InterPro" id="IPR040198">
    <property type="entry name" value="Fido_containing"/>
</dbReference>
<dbReference type="PANTHER" id="PTHR13504">
    <property type="entry name" value="FIDO DOMAIN-CONTAINING PROTEIN DDB_G0283145"/>
    <property type="match status" value="1"/>
</dbReference>
<dbReference type="GO" id="GO:0004181">
    <property type="term" value="F:metallocarboxypeptidase activity"/>
    <property type="evidence" value="ECO:0007669"/>
    <property type="project" value="InterPro"/>
</dbReference>
<evidence type="ECO:0000313" key="7">
    <source>
        <dbReference type="Proteomes" id="UP000242181"/>
    </source>
</evidence>
<accession>A0A2P7RA21</accession>
<dbReference type="PANTHER" id="PTHR13504:SF33">
    <property type="entry name" value="FIC FAMILY PROTEIN"/>
    <property type="match status" value="1"/>
</dbReference>
<comment type="caution">
    <text evidence="6">The sequence shown here is derived from an EMBL/GenBank/DDBJ whole genome shotgun (WGS) entry which is preliminary data.</text>
</comment>
<dbReference type="Gene3D" id="1.10.10.10">
    <property type="entry name" value="Winged helix-like DNA-binding domain superfamily/Winged helix DNA-binding domain"/>
    <property type="match status" value="1"/>
</dbReference>
<feature type="active site" evidence="1">
    <location>
        <position position="204"/>
    </location>
</feature>
<dbReference type="GO" id="GO:0006508">
    <property type="term" value="P:proteolysis"/>
    <property type="evidence" value="ECO:0007669"/>
    <property type="project" value="InterPro"/>
</dbReference>
<dbReference type="SUPFAM" id="SSF140931">
    <property type="entry name" value="Fic-like"/>
    <property type="match status" value="1"/>
</dbReference>
<gene>
    <name evidence="6" type="ORF">C7I36_01605</name>
</gene>
<feature type="domain" description="Peptidase M14" evidence="5">
    <location>
        <begin position="400"/>
        <end position="682"/>
    </location>
</feature>
<dbReference type="SUPFAM" id="SSF53187">
    <property type="entry name" value="Zn-dependent exopeptidases"/>
    <property type="match status" value="1"/>
</dbReference>
<evidence type="ECO:0000256" key="1">
    <source>
        <dbReference type="PIRSR" id="PIRSR640198-1"/>
    </source>
</evidence>
<dbReference type="InterPro" id="IPR036597">
    <property type="entry name" value="Fido-like_dom_sf"/>
</dbReference>
<feature type="domain" description="Fido" evidence="4">
    <location>
        <begin position="114"/>
        <end position="269"/>
    </location>
</feature>
<evidence type="ECO:0000256" key="3">
    <source>
        <dbReference type="PROSITE-ProRule" id="PRU01379"/>
    </source>
</evidence>
<comment type="caution">
    <text evidence="3">Lacks conserved residue(s) required for the propagation of feature annotation.</text>
</comment>